<reference evidence="2" key="1">
    <citation type="submission" date="2021-06" db="EMBL/GenBank/DDBJ databases">
        <authorList>
            <person name="Kallberg Y."/>
            <person name="Tangrot J."/>
            <person name="Rosling A."/>
        </authorList>
    </citation>
    <scope>NUCLEOTIDE SEQUENCE</scope>
    <source>
        <strain evidence="2">IN212</strain>
    </source>
</reference>
<dbReference type="AlphaFoldDB" id="A0A9N9BXQ4"/>
<accession>A0A9N9BXQ4</accession>
<feature type="region of interest" description="Disordered" evidence="1">
    <location>
        <begin position="51"/>
        <end position="76"/>
    </location>
</feature>
<name>A0A9N9BXQ4_9GLOM</name>
<evidence type="ECO:0000313" key="2">
    <source>
        <dbReference type="EMBL" id="CAG8583469.1"/>
    </source>
</evidence>
<organism evidence="2 3">
    <name type="scientific">Racocetra fulgida</name>
    <dbReference type="NCBI Taxonomy" id="60492"/>
    <lineage>
        <taxon>Eukaryota</taxon>
        <taxon>Fungi</taxon>
        <taxon>Fungi incertae sedis</taxon>
        <taxon>Mucoromycota</taxon>
        <taxon>Glomeromycotina</taxon>
        <taxon>Glomeromycetes</taxon>
        <taxon>Diversisporales</taxon>
        <taxon>Gigasporaceae</taxon>
        <taxon>Racocetra</taxon>
    </lineage>
</organism>
<proteinExistence type="predicted"/>
<evidence type="ECO:0000256" key="1">
    <source>
        <dbReference type="SAM" id="MobiDB-lite"/>
    </source>
</evidence>
<keyword evidence="3" id="KW-1185">Reference proteome</keyword>
<dbReference type="Proteomes" id="UP000789396">
    <property type="component" value="Unassembled WGS sequence"/>
</dbReference>
<comment type="caution">
    <text evidence="2">The sequence shown here is derived from an EMBL/GenBank/DDBJ whole genome shotgun (WGS) entry which is preliminary data.</text>
</comment>
<evidence type="ECO:0000313" key="3">
    <source>
        <dbReference type="Proteomes" id="UP000789396"/>
    </source>
</evidence>
<sequence>MQERELFTSVIINNIKDSSERYIIVQKLYIQYSNNNEIEITPGNVRQTLPVVSSSLPPSPSPSQQHEKNTFSPFNANAFTPAQQDAQYTSVALLNPELQSPFNALTSSQASSPFSENSYCNIPLFNPFTSSQTLSTFSGNSHYCNPPSISPFMFEYEDPSFVQIYKIR</sequence>
<dbReference type="OrthoDB" id="10430776at2759"/>
<dbReference type="EMBL" id="CAJVPZ010007225">
    <property type="protein sequence ID" value="CAG8583469.1"/>
    <property type="molecule type" value="Genomic_DNA"/>
</dbReference>
<gene>
    <name evidence="2" type="ORF">RFULGI_LOCUS5945</name>
</gene>
<protein>
    <submittedName>
        <fullName evidence="2">9722_t:CDS:1</fullName>
    </submittedName>
</protein>